<sequence length="57" mass="6139">MSLLGKKFPTPIAKPLGPFFAAGAVILYGINSLGNALMNTGEFKNDPRNPNLKNNKH</sequence>
<dbReference type="Pfam" id="PF04911">
    <property type="entry name" value="ATP-synt_J"/>
    <property type="match status" value="1"/>
</dbReference>
<dbReference type="Proteomes" id="UP000326950">
    <property type="component" value="Unassembled WGS sequence"/>
</dbReference>
<dbReference type="OrthoDB" id="5520611at2759"/>
<dbReference type="GO" id="GO:0045259">
    <property type="term" value="C:proton-transporting ATP synthase complex"/>
    <property type="evidence" value="ECO:0007669"/>
    <property type="project" value="InterPro"/>
</dbReference>
<dbReference type="InterPro" id="IPR006995">
    <property type="entry name" value="ATP_synth_F0_jsu"/>
</dbReference>
<keyword evidence="1" id="KW-0472">Membrane</keyword>
<evidence type="ECO:0000313" key="3">
    <source>
        <dbReference type="Proteomes" id="UP000326950"/>
    </source>
</evidence>
<feature type="transmembrane region" description="Helical" evidence="1">
    <location>
        <begin position="12"/>
        <end position="30"/>
    </location>
</feature>
<keyword evidence="1" id="KW-1133">Transmembrane helix</keyword>
<dbReference type="EMBL" id="ML738677">
    <property type="protein sequence ID" value="KAE8159310.1"/>
    <property type="molecule type" value="Genomic_DNA"/>
</dbReference>
<gene>
    <name evidence="2" type="ORF">BDV40DRAFT_273612</name>
</gene>
<keyword evidence="1" id="KW-0812">Transmembrane</keyword>
<accession>A0A5N6ULG8</accession>
<organism evidence="2 3">
    <name type="scientific">Aspergillus tamarii</name>
    <dbReference type="NCBI Taxonomy" id="41984"/>
    <lineage>
        <taxon>Eukaryota</taxon>
        <taxon>Fungi</taxon>
        <taxon>Dikarya</taxon>
        <taxon>Ascomycota</taxon>
        <taxon>Pezizomycotina</taxon>
        <taxon>Eurotiomycetes</taxon>
        <taxon>Eurotiomycetidae</taxon>
        <taxon>Eurotiales</taxon>
        <taxon>Aspergillaceae</taxon>
        <taxon>Aspergillus</taxon>
        <taxon>Aspergillus subgen. Circumdati</taxon>
    </lineage>
</organism>
<dbReference type="PANTHER" id="PTHR28060:SF1">
    <property type="entry name" value="ATP SYNTHASE SUBUNIT J, MITOCHONDRIAL"/>
    <property type="match status" value="1"/>
</dbReference>
<evidence type="ECO:0000313" key="2">
    <source>
        <dbReference type="EMBL" id="KAE8159310.1"/>
    </source>
</evidence>
<name>A0A5N6ULG8_ASPTM</name>
<proteinExistence type="predicted"/>
<dbReference type="PANTHER" id="PTHR28060">
    <property type="entry name" value="ATP SYNTHASE SUBUNIT J, MITOCHONDRIAL"/>
    <property type="match status" value="1"/>
</dbReference>
<keyword evidence="3" id="KW-1185">Reference proteome</keyword>
<dbReference type="GO" id="GO:0046933">
    <property type="term" value="F:proton-transporting ATP synthase activity, rotational mechanism"/>
    <property type="evidence" value="ECO:0007669"/>
    <property type="project" value="TreeGrafter"/>
</dbReference>
<dbReference type="AlphaFoldDB" id="A0A5N6ULG8"/>
<reference evidence="2 3" key="1">
    <citation type="submission" date="2019-04" db="EMBL/GenBank/DDBJ databases">
        <title>Friends and foes A comparative genomics study of 23 Aspergillus species from section Flavi.</title>
        <authorList>
            <consortium name="DOE Joint Genome Institute"/>
            <person name="Kjaerbolling I."/>
            <person name="Vesth T."/>
            <person name="Frisvad J.C."/>
            <person name="Nybo J.L."/>
            <person name="Theobald S."/>
            <person name="Kildgaard S."/>
            <person name="Isbrandt T."/>
            <person name="Kuo A."/>
            <person name="Sato A."/>
            <person name="Lyhne E.K."/>
            <person name="Kogle M.E."/>
            <person name="Wiebenga A."/>
            <person name="Kun R.S."/>
            <person name="Lubbers R.J."/>
            <person name="Makela M.R."/>
            <person name="Barry K."/>
            <person name="Chovatia M."/>
            <person name="Clum A."/>
            <person name="Daum C."/>
            <person name="Haridas S."/>
            <person name="He G."/>
            <person name="LaButti K."/>
            <person name="Lipzen A."/>
            <person name="Mondo S."/>
            <person name="Riley R."/>
            <person name="Salamov A."/>
            <person name="Simmons B.A."/>
            <person name="Magnuson J.K."/>
            <person name="Henrissat B."/>
            <person name="Mortensen U.H."/>
            <person name="Larsen T.O."/>
            <person name="Devries R.P."/>
            <person name="Grigoriev I.V."/>
            <person name="Machida M."/>
            <person name="Baker S.E."/>
            <person name="Andersen M.R."/>
        </authorList>
    </citation>
    <scope>NUCLEOTIDE SEQUENCE [LARGE SCALE GENOMIC DNA]</scope>
    <source>
        <strain evidence="2 3">CBS 117626</strain>
    </source>
</reference>
<protein>
    <submittedName>
        <fullName evidence="2">ATPase, F0 complex, subunit J</fullName>
    </submittedName>
</protein>
<evidence type="ECO:0000256" key="1">
    <source>
        <dbReference type="SAM" id="Phobius"/>
    </source>
</evidence>